<keyword evidence="3" id="KW-0677">Repeat</keyword>
<accession>A0A8E0S0R6</accession>
<sequence length="315" mass="36930">MFVLVFSGCRLVKQIINNDCDLLTVSNDRGQKSTDWLQQLWDLASEEERRIGDQVRILSVELDTPNEIDHRDRFYAARDHDQYDSLEERWYGDDEEDPHQTGGTYDWEEYFSARYLIDGLHFLSDFLHTESRSHLDTIREEYERRQRSALPSRVRNLEQGGCADSVDRERTDFLRRHQEALGRRGEKSAMEEPTTISLGAFKQQWSLFLSNSAEIPSLHAIPWPPFCGPMGTTEDRMKNAELRIQAVLQFVHHQLDELRQLQIQWHPDRFASRMSQRLHPEIKDSVMRKVNAISQLLNASMDALRTRNERVASSR</sequence>
<dbReference type="InterPro" id="IPR038753">
    <property type="entry name" value="NFKBIL1"/>
</dbReference>
<protein>
    <submittedName>
        <fullName evidence="6">Uncharacterized protein</fullName>
    </submittedName>
</protein>
<dbReference type="PANTHER" id="PTHR15263:SF1">
    <property type="entry name" value="NF-KAPPA-B INHIBITOR-LIKE PROTEIN 1"/>
    <property type="match status" value="1"/>
</dbReference>
<keyword evidence="4" id="KW-0040">ANK repeat</keyword>
<comment type="subcellular location">
    <subcellularLocation>
        <location evidence="1">Nucleus</location>
    </subcellularLocation>
</comment>
<dbReference type="EMBL" id="LUCM01005081">
    <property type="protein sequence ID" value="KAA0193360.1"/>
    <property type="molecule type" value="Genomic_DNA"/>
</dbReference>
<evidence type="ECO:0000256" key="4">
    <source>
        <dbReference type="ARBA" id="ARBA00023043"/>
    </source>
</evidence>
<dbReference type="Proteomes" id="UP000728185">
    <property type="component" value="Unassembled WGS sequence"/>
</dbReference>
<evidence type="ECO:0000256" key="5">
    <source>
        <dbReference type="ARBA" id="ARBA00023242"/>
    </source>
</evidence>
<evidence type="ECO:0000256" key="3">
    <source>
        <dbReference type="ARBA" id="ARBA00022737"/>
    </source>
</evidence>
<dbReference type="OrthoDB" id="412109at2759"/>
<keyword evidence="7" id="KW-1185">Reference proteome</keyword>
<evidence type="ECO:0000256" key="1">
    <source>
        <dbReference type="ARBA" id="ARBA00004123"/>
    </source>
</evidence>
<dbReference type="GO" id="GO:0043124">
    <property type="term" value="P:negative regulation of canonical NF-kappaB signal transduction"/>
    <property type="evidence" value="ECO:0007669"/>
    <property type="project" value="InterPro"/>
</dbReference>
<dbReference type="PANTHER" id="PTHR15263">
    <property type="entry name" value="I-KAPPA-B-LIKE PROTEIN IKBL"/>
    <property type="match status" value="1"/>
</dbReference>
<comment type="caution">
    <text evidence="6">The sequence shown here is derived from an EMBL/GenBank/DDBJ whole genome shotgun (WGS) entry which is preliminary data.</text>
</comment>
<evidence type="ECO:0000313" key="6">
    <source>
        <dbReference type="EMBL" id="KAA0193360.1"/>
    </source>
</evidence>
<keyword evidence="2" id="KW-0597">Phosphoprotein</keyword>
<proteinExistence type="predicted"/>
<evidence type="ECO:0000256" key="2">
    <source>
        <dbReference type="ARBA" id="ARBA00022553"/>
    </source>
</evidence>
<evidence type="ECO:0000313" key="7">
    <source>
        <dbReference type="Proteomes" id="UP000728185"/>
    </source>
</evidence>
<keyword evidence="5" id="KW-0539">Nucleus</keyword>
<dbReference type="GO" id="GO:0005634">
    <property type="term" value="C:nucleus"/>
    <property type="evidence" value="ECO:0007669"/>
    <property type="project" value="UniProtKB-SubCell"/>
</dbReference>
<reference evidence="6" key="1">
    <citation type="submission" date="2019-05" db="EMBL/GenBank/DDBJ databases">
        <title>Annotation for the trematode Fasciolopsis buski.</title>
        <authorList>
            <person name="Choi Y.-J."/>
        </authorList>
    </citation>
    <scope>NUCLEOTIDE SEQUENCE</scope>
    <source>
        <strain evidence="6">HT</strain>
        <tissue evidence="6">Whole worm</tissue>
    </source>
</reference>
<name>A0A8E0S0R6_9TREM</name>
<organism evidence="6 7">
    <name type="scientific">Fasciolopsis buskii</name>
    <dbReference type="NCBI Taxonomy" id="27845"/>
    <lineage>
        <taxon>Eukaryota</taxon>
        <taxon>Metazoa</taxon>
        <taxon>Spiralia</taxon>
        <taxon>Lophotrochozoa</taxon>
        <taxon>Platyhelminthes</taxon>
        <taxon>Trematoda</taxon>
        <taxon>Digenea</taxon>
        <taxon>Plagiorchiida</taxon>
        <taxon>Echinostomata</taxon>
        <taxon>Echinostomatoidea</taxon>
        <taxon>Fasciolidae</taxon>
        <taxon>Fasciolopsis</taxon>
    </lineage>
</organism>
<gene>
    <name evidence="6" type="ORF">FBUS_06343</name>
</gene>
<dbReference type="AlphaFoldDB" id="A0A8E0S0R6"/>